<comment type="similarity">
    <text evidence="1">Belongs to the AAA ATPase family. BCS1 subfamily.</text>
</comment>
<dbReference type="AlphaFoldDB" id="A0A8S1J6D9"/>
<dbReference type="PROSITE" id="PS00674">
    <property type="entry name" value="AAA"/>
    <property type="match status" value="1"/>
</dbReference>
<dbReference type="InterPro" id="IPR003959">
    <property type="entry name" value="ATPase_AAA_core"/>
</dbReference>
<accession>A0A8S1J6D9</accession>
<feature type="domain" description="AAA+ ATPase" evidence="5">
    <location>
        <begin position="285"/>
        <end position="483"/>
    </location>
</feature>
<dbReference type="SUPFAM" id="SSF52540">
    <property type="entry name" value="P-loop containing nucleoside triphosphate hydrolases"/>
    <property type="match status" value="1"/>
</dbReference>
<dbReference type="OrthoDB" id="541358at2759"/>
<dbReference type="GO" id="GO:0016887">
    <property type="term" value="F:ATP hydrolysis activity"/>
    <property type="evidence" value="ECO:0007669"/>
    <property type="project" value="InterPro"/>
</dbReference>
<proteinExistence type="inferred from homology"/>
<feature type="region of interest" description="Disordered" evidence="3">
    <location>
        <begin position="377"/>
        <end position="414"/>
    </location>
</feature>
<dbReference type="InterPro" id="IPR027417">
    <property type="entry name" value="P-loop_NTPase"/>
</dbReference>
<keyword evidence="2" id="KW-0067">ATP-binding</keyword>
<evidence type="ECO:0000313" key="6">
    <source>
        <dbReference type="EMBL" id="CAD7701458.1"/>
    </source>
</evidence>
<dbReference type="EMBL" id="CAJHUC010001544">
    <property type="protein sequence ID" value="CAD7701458.1"/>
    <property type="molecule type" value="Genomic_DNA"/>
</dbReference>
<gene>
    <name evidence="6" type="ORF">OSTQU699_LOCUS6817</name>
</gene>
<organism evidence="6 7">
    <name type="scientific">Ostreobium quekettii</name>
    <dbReference type="NCBI Taxonomy" id="121088"/>
    <lineage>
        <taxon>Eukaryota</taxon>
        <taxon>Viridiplantae</taxon>
        <taxon>Chlorophyta</taxon>
        <taxon>core chlorophytes</taxon>
        <taxon>Ulvophyceae</taxon>
        <taxon>TCBD clade</taxon>
        <taxon>Bryopsidales</taxon>
        <taxon>Ostreobineae</taxon>
        <taxon>Ostreobiaceae</taxon>
        <taxon>Ostreobium</taxon>
    </lineage>
</organism>
<comment type="caution">
    <text evidence="6">The sequence shown here is derived from an EMBL/GenBank/DDBJ whole genome shotgun (WGS) entry which is preliminary data.</text>
</comment>
<dbReference type="InterPro" id="IPR003960">
    <property type="entry name" value="ATPase_AAA_CS"/>
</dbReference>
<protein>
    <recommendedName>
        <fullName evidence="5">AAA+ ATPase domain-containing protein</fullName>
    </recommendedName>
</protein>
<dbReference type="GO" id="GO:0005524">
    <property type="term" value="F:ATP binding"/>
    <property type="evidence" value="ECO:0007669"/>
    <property type="project" value="UniProtKB-KW"/>
</dbReference>
<dbReference type="Proteomes" id="UP000708148">
    <property type="component" value="Unassembled WGS sequence"/>
</dbReference>
<evidence type="ECO:0000256" key="3">
    <source>
        <dbReference type="SAM" id="MobiDB-lite"/>
    </source>
</evidence>
<dbReference type="InterPro" id="IPR050747">
    <property type="entry name" value="Mitochondrial_chaperone_BCS1"/>
</dbReference>
<dbReference type="SMART" id="SM00382">
    <property type="entry name" value="AAA"/>
    <property type="match status" value="1"/>
</dbReference>
<keyword evidence="4" id="KW-1133">Transmembrane helix</keyword>
<keyword evidence="4" id="KW-0472">Membrane</keyword>
<dbReference type="Gene3D" id="3.40.50.300">
    <property type="entry name" value="P-loop containing nucleotide triphosphate hydrolases"/>
    <property type="match status" value="1"/>
</dbReference>
<evidence type="ECO:0000313" key="7">
    <source>
        <dbReference type="Proteomes" id="UP000708148"/>
    </source>
</evidence>
<dbReference type="InterPro" id="IPR003593">
    <property type="entry name" value="AAA+_ATPase"/>
</dbReference>
<name>A0A8S1J6D9_9CHLO</name>
<evidence type="ECO:0000256" key="4">
    <source>
        <dbReference type="SAM" id="Phobius"/>
    </source>
</evidence>
<feature type="compositionally biased region" description="Basic and acidic residues" evidence="3">
    <location>
        <begin position="387"/>
        <end position="398"/>
    </location>
</feature>
<sequence length="614" mass="68754">MEHLDTGLITQFGLMQKISTGNMVFDMALMFMMPVILKYAVGYWAELKEWIARSWQKPTSKYVRKIEYTRHQGWYWYSDSDNNRNKVLQESILMFLDGKHDVVEKFKDASYKLTTAPSDEVDNADDSESDSDCGKNDEIRQYRIQIVPPEGIWFDVEPGIEFMKSQHETDNGDNKGKTIVTFTFQSALKDGQSKIDDFVDRALALYKSKMAQKKDTARYLYTPQFSYTKSPNDEDSKSGMIYKRYQLSEEKTFASFFHPGKEELLRLIDHFANKRGKFAIPGYPHKLGVLLHGPPGTGKTSLIKAVAQYTHRHIISIPLSRVRTNQELMDLVFNQACSVEGDSWNYKLPFKKTIFVMEDIDAACDVVKRRAGAVARYEKAAVGPENDPQKDDEKKGEDDKDGDPPASPSSEKGEAKVYTSAYLDKLMAESDDLNLAGVLNVLDGVVDCPNRIVVMTTNHPEKLDPALIRPGRINKQIYLGYLRLEEALQMAEHYFGALAEADKQSIASVFPDRVMSPAALESLCAECDVVDDLVKCIKDKHPECVSWKTRAEAQAIGGSCDVVGDMGGGKISDQSRVDDSGPVPPMVAPEKVPDVLLTPKIGQLESASMQVVAA</sequence>
<dbReference type="Pfam" id="PF00004">
    <property type="entry name" value="AAA"/>
    <property type="match status" value="2"/>
</dbReference>
<keyword evidence="4" id="KW-0812">Transmembrane</keyword>
<feature type="transmembrane region" description="Helical" evidence="4">
    <location>
        <begin position="24"/>
        <end position="45"/>
    </location>
</feature>
<evidence type="ECO:0000256" key="1">
    <source>
        <dbReference type="ARBA" id="ARBA00007448"/>
    </source>
</evidence>
<keyword evidence="2" id="KW-0547">Nucleotide-binding</keyword>
<keyword evidence="7" id="KW-1185">Reference proteome</keyword>
<evidence type="ECO:0000256" key="2">
    <source>
        <dbReference type="RuleBase" id="RU003651"/>
    </source>
</evidence>
<dbReference type="PANTHER" id="PTHR23070">
    <property type="entry name" value="BCS1 AAA-TYPE ATPASE"/>
    <property type="match status" value="1"/>
</dbReference>
<reference evidence="6" key="1">
    <citation type="submission" date="2020-12" db="EMBL/GenBank/DDBJ databases">
        <authorList>
            <person name="Iha C."/>
        </authorList>
    </citation>
    <scope>NUCLEOTIDE SEQUENCE</scope>
</reference>
<evidence type="ECO:0000259" key="5">
    <source>
        <dbReference type="SMART" id="SM00382"/>
    </source>
</evidence>